<evidence type="ECO:0000313" key="1">
    <source>
        <dbReference type="EMBL" id="QLG46621.1"/>
    </source>
</evidence>
<sequence length="208" mass="24358">MKKTLKRFQNKRGKWGVKNSNGEILIPPTYSFIGEIFNEHYFSFFDGDVNFQCKYSARIMDYYSYINEGSWNGCDIELAYDQPKWGVINSSNMIVVPPIYTAVFVTKPNLIKVSKNGYMIKWIDYENDHSEHWTEIGGKTGVINTNLDIIVPIEYDQITFFQEDDGFIFAQNTFKFLIDIDSPYDVFDFQGNMITKNPPKYEDYVRNL</sequence>
<proteinExistence type="predicted"/>
<dbReference type="InterPro" id="IPR032774">
    <property type="entry name" value="WG_beta_rep"/>
</dbReference>
<dbReference type="AlphaFoldDB" id="A0A7H9AT17"/>
<dbReference type="EMBL" id="CP058595">
    <property type="protein sequence ID" value="QLG46621.1"/>
    <property type="molecule type" value="Genomic_DNA"/>
</dbReference>
<organism evidence="1 2">
    <name type="scientific">Costertonia aggregata</name>
    <dbReference type="NCBI Taxonomy" id="343403"/>
    <lineage>
        <taxon>Bacteria</taxon>
        <taxon>Pseudomonadati</taxon>
        <taxon>Bacteroidota</taxon>
        <taxon>Flavobacteriia</taxon>
        <taxon>Flavobacteriales</taxon>
        <taxon>Flavobacteriaceae</taxon>
        <taxon>Costertonia</taxon>
    </lineage>
</organism>
<dbReference type="RefSeq" id="WP_179242900.1">
    <property type="nucleotide sequence ID" value="NZ_CP058595.1"/>
</dbReference>
<dbReference type="KEGG" id="cagg:HYG79_15100"/>
<dbReference type="Pfam" id="PF14903">
    <property type="entry name" value="WG_beta_rep"/>
    <property type="match status" value="3"/>
</dbReference>
<evidence type="ECO:0000313" key="2">
    <source>
        <dbReference type="Proteomes" id="UP000509302"/>
    </source>
</evidence>
<protein>
    <submittedName>
        <fullName evidence="1">WG repeat-containing protein</fullName>
    </submittedName>
</protein>
<reference evidence="1 2" key="1">
    <citation type="journal article" date="2006" name="Int. J. Syst. Evol. Microbiol.">
        <title>Costertonia aggregata gen. nov., sp. nov., a mesophilic marine bacterium of the family Flavobacteriaceae, isolated from a mature biofilm.</title>
        <authorList>
            <person name="Kwon K.K."/>
            <person name="Lee Y.K."/>
            <person name="Lee H.K."/>
        </authorList>
    </citation>
    <scope>NUCLEOTIDE SEQUENCE [LARGE SCALE GENOMIC DNA]</scope>
    <source>
        <strain evidence="1 2">KCCM 42265</strain>
    </source>
</reference>
<accession>A0A7H9AT17</accession>
<name>A0A7H9AT17_9FLAO</name>
<dbReference type="Proteomes" id="UP000509302">
    <property type="component" value="Chromosome"/>
</dbReference>
<keyword evidence="2" id="KW-1185">Reference proteome</keyword>
<gene>
    <name evidence="1" type="ORF">HYG79_15100</name>
</gene>